<dbReference type="Proteomes" id="UP000193986">
    <property type="component" value="Unassembled WGS sequence"/>
</dbReference>
<dbReference type="AlphaFoldDB" id="A0A1Y2AYZ9"/>
<keyword evidence="3" id="KW-1185">Reference proteome</keyword>
<accession>A0A1Y2AYZ9</accession>
<evidence type="ECO:0000256" key="1">
    <source>
        <dbReference type="SAM" id="MobiDB-lite"/>
    </source>
</evidence>
<evidence type="ECO:0000313" key="2">
    <source>
        <dbReference type="EMBL" id="ORY27085.1"/>
    </source>
</evidence>
<organism evidence="2 3">
    <name type="scientific">Naematelia encephala</name>
    <dbReference type="NCBI Taxonomy" id="71784"/>
    <lineage>
        <taxon>Eukaryota</taxon>
        <taxon>Fungi</taxon>
        <taxon>Dikarya</taxon>
        <taxon>Basidiomycota</taxon>
        <taxon>Agaricomycotina</taxon>
        <taxon>Tremellomycetes</taxon>
        <taxon>Tremellales</taxon>
        <taxon>Naemateliaceae</taxon>
        <taxon>Naematelia</taxon>
    </lineage>
</organism>
<gene>
    <name evidence="2" type="ORF">BCR39DRAFT_539144</name>
</gene>
<feature type="compositionally biased region" description="Basic and acidic residues" evidence="1">
    <location>
        <begin position="1"/>
        <end position="11"/>
    </location>
</feature>
<dbReference type="EMBL" id="MCFC01000041">
    <property type="protein sequence ID" value="ORY27085.1"/>
    <property type="molecule type" value="Genomic_DNA"/>
</dbReference>
<feature type="compositionally biased region" description="Low complexity" evidence="1">
    <location>
        <begin position="18"/>
        <end position="27"/>
    </location>
</feature>
<feature type="compositionally biased region" description="Low complexity" evidence="1">
    <location>
        <begin position="169"/>
        <end position="179"/>
    </location>
</feature>
<sequence>MMPTELYRHNDPNLFGDNPTGTGTNGPEMTERIQFPSSATSATGDRGSPYDYMGDQSLFQCSGDSLFGSLASLRQYPVMDSNRLPATTHAGNPASGDDFFGSLDLLRQYPAMGSMGSNLLPHSDATTHAGMPTHHHRPPPIPSPAPHTASRHRRSPYDNNALLAGHYGPSSYPSPISAPSRDDAQQTMDSSRNKIDIYTLNPNQTQC</sequence>
<name>A0A1Y2AYZ9_9TREE</name>
<dbReference type="InParanoid" id="A0A1Y2AYZ9"/>
<evidence type="ECO:0000313" key="3">
    <source>
        <dbReference type="Proteomes" id="UP000193986"/>
    </source>
</evidence>
<feature type="region of interest" description="Disordered" evidence="1">
    <location>
        <begin position="125"/>
        <end position="195"/>
    </location>
</feature>
<reference evidence="2 3" key="1">
    <citation type="submission" date="2016-07" db="EMBL/GenBank/DDBJ databases">
        <title>Pervasive Adenine N6-methylation of Active Genes in Fungi.</title>
        <authorList>
            <consortium name="DOE Joint Genome Institute"/>
            <person name="Mondo S.J."/>
            <person name="Dannebaum R.O."/>
            <person name="Kuo R.C."/>
            <person name="Labutti K."/>
            <person name="Haridas S."/>
            <person name="Kuo A."/>
            <person name="Salamov A."/>
            <person name="Ahrendt S.R."/>
            <person name="Lipzen A."/>
            <person name="Sullivan W."/>
            <person name="Andreopoulos W.B."/>
            <person name="Clum A."/>
            <person name="Lindquist E."/>
            <person name="Daum C."/>
            <person name="Ramamoorthy G.K."/>
            <person name="Gryganskyi A."/>
            <person name="Culley D."/>
            <person name="Magnuson J.K."/>
            <person name="James T.Y."/>
            <person name="O'Malley M.A."/>
            <person name="Stajich J.E."/>
            <person name="Spatafora J.W."/>
            <person name="Visel A."/>
            <person name="Grigoriev I.V."/>
        </authorList>
    </citation>
    <scope>NUCLEOTIDE SEQUENCE [LARGE SCALE GENOMIC DNA]</scope>
    <source>
        <strain evidence="2 3">68-887.2</strain>
    </source>
</reference>
<feature type="region of interest" description="Disordered" evidence="1">
    <location>
        <begin position="1"/>
        <end position="28"/>
    </location>
</feature>
<proteinExistence type="predicted"/>
<protein>
    <submittedName>
        <fullName evidence="2">Uncharacterized protein</fullName>
    </submittedName>
</protein>
<comment type="caution">
    <text evidence="2">The sequence shown here is derived from an EMBL/GenBank/DDBJ whole genome shotgun (WGS) entry which is preliminary data.</text>
</comment>